<dbReference type="Gramene" id="PNT60581">
    <property type="protein sequence ID" value="PNT60581"/>
    <property type="gene ID" value="BRADI_5g01827v3"/>
</dbReference>
<dbReference type="EMBL" id="CM000884">
    <property type="protein sequence ID" value="PNT60581.1"/>
    <property type="molecule type" value="Genomic_DNA"/>
</dbReference>
<dbReference type="Gramene" id="KQJ81620">
    <property type="protein sequence ID" value="KQJ81620"/>
    <property type="gene ID" value="BRADI_5g01827v3"/>
</dbReference>
<dbReference type="Gramene" id="PNT60580">
    <property type="protein sequence ID" value="PNT60580"/>
    <property type="gene ID" value="BRADI_5g01827v3"/>
</dbReference>
<protein>
    <submittedName>
        <fullName evidence="1 2">Uncharacterized protein</fullName>
    </submittedName>
</protein>
<dbReference type="OrthoDB" id="668263at2759"/>
<evidence type="ECO:0000313" key="2">
    <source>
        <dbReference type="EnsemblPlants" id="KQJ81620"/>
    </source>
</evidence>
<dbReference type="EMBL" id="CM000884">
    <property type="protein sequence ID" value="PNT60580.1"/>
    <property type="molecule type" value="Genomic_DNA"/>
</dbReference>
<dbReference type="Gramene" id="PNT60583">
    <property type="protein sequence ID" value="PNT60583"/>
    <property type="gene ID" value="BRADI_5g01827v3"/>
</dbReference>
<reference evidence="2" key="3">
    <citation type="submission" date="2018-08" db="UniProtKB">
        <authorList>
            <consortium name="EnsemblPlants"/>
        </authorList>
    </citation>
    <scope>IDENTIFICATION</scope>
    <source>
        <strain evidence="2">cv. Bd21</strain>
    </source>
</reference>
<organism evidence="1">
    <name type="scientific">Brachypodium distachyon</name>
    <name type="common">Purple false brome</name>
    <name type="synonym">Trachynia distachya</name>
    <dbReference type="NCBI Taxonomy" id="15368"/>
    <lineage>
        <taxon>Eukaryota</taxon>
        <taxon>Viridiplantae</taxon>
        <taxon>Streptophyta</taxon>
        <taxon>Embryophyta</taxon>
        <taxon>Tracheophyta</taxon>
        <taxon>Spermatophyta</taxon>
        <taxon>Magnoliopsida</taxon>
        <taxon>Liliopsida</taxon>
        <taxon>Poales</taxon>
        <taxon>Poaceae</taxon>
        <taxon>BOP clade</taxon>
        <taxon>Pooideae</taxon>
        <taxon>Stipodae</taxon>
        <taxon>Brachypodieae</taxon>
        <taxon>Brachypodium</taxon>
    </lineage>
</organism>
<dbReference type="ExpressionAtlas" id="A0A0Q3E5Y4">
    <property type="expression patterns" value="baseline"/>
</dbReference>
<evidence type="ECO:0000313" key="1">
    <source>
        <dbReference type="EMBL" id="KQJ81620.1"/>
    </source>
</evidence>
<sequence length="115" mass="12761">MMDLIAHYNALEAIHHIWEDDAIGNILRDLVALRSLTVQAQQSALKIFTCLPSLPNHVNDIRCVMGFIPLLISLHTDVVRVYADALLLLSPFVPCFSCAMANSYCITHTHTTSAN</sequence>
<dbReference type="EnsemblPlants" id="PNT60580">
    <property type="protein sequence ID" value="PNT60580"/>
    <property type="gene ID" value="BRADI_5g01827v3"/>
</dbReference>
<dbReference type="EnsemblPlants" id="PNT60581">
    <property type="protein sequence ID" value="PNT60581"/>
    <property type="gene ID" value="BRADI_5g01827v3"/>
</dbReference>
<gene>
    <name evidence="1" type="ORF">BRADI_5g01827v3</name>
</gene>
<dbReference type="EnsemblPlants" id="PNT60583">
    <property type="protein sequence ID" value="PNT60583"/>
    <property type="gene ID" value="BRADI_5g01827v3"/>
</dbReference>
<accession>A0A0Q3E5Y4</accession>
<dbReference type="EnsemblPlants" id="KQJ81620">
    <property type="protein sequence ID" value="KQJ81620"/>
    <property type="gene ID" value="BRADI_5g01827v3"/>
</dbReference>
<dbReference type="AlphaFoldDB" id="A0A0Q3E5Y4"/>
<proteinExistence type="predicted"/>
<reference evidence="1 2" key="1">
    <citation type="journal article" date="2010" name="Nature">
        <title>Genome sequencing and analysis of the model grass Brachypodium distachyon.</title>
        <authorList>
            <consortium name="International Brachypodium Initiative"/>
        </authorList>
    </citation>
    <scope>NUCLEOTIDE SEQUENCE [LARGE SCALE GENOMIC DNA]</scope>
    <source>
        <strain evidence="1 2">Bd21</strain>
    </source>
</reference>
<reference evidence="1" key="2">
    <citation type="submission" date="2017-06" db="EMBL/GenBank/DDBJ databases">
        <title>WGS assembly of Brachypodium distachyon.</title>
        <authorList>
            <consortium name="The International Brachypodium Initiative"/>
            <person name="Lucas S."/>
            <person name="Harmon-Smith M."/>
            <person name="Lail K."/>
            <person name="Tice H."/>
            <person name="Grimwood J."/>
            <person name="Bruce D."/>
            <person name="Barry K."/>
            <person name="Shu S."/>
            <person name="Lindquist E."/>
            <person name="Wang M."/>
            <person name="Pitluck S."/>
            <person name="Vogel J.P."/>
            <person name="Garvin D.F."/>
            <person name="Mockler T.C."/>
            <person name="Schmutz J."/>
            <person name="Rokhsar D."/>
            <person name="Bevan M.W."/>
        </authorList>
    </citation>
    <scope>NUCLEOTIDE SEQUENCE</scope>
    <source>
        <strain evidence="1">Bd21</strain>
    </source>
</reference>
<dbReference type="Proteomes" id="UP000008810">
    <property type="component" value="Chromosome 5"/>
</dbReference>
<name>A0A0Q3E5Y4_BRADI</name>
<evidence type="ECO:0000313" key="3">
    <source>
        <dbReference type="Proteomes" id="UP000008810"/>
    </source>
</evidence>
<dbReference type="EMBL" id="CM000884">
    <property type="protein sequence ID" value="KQJ81620.1"/>
    <property type="molecule type" value="Genomic_DNA"/>
</dbReference>
<dbReference type="EMBL" id="CM000884">
    <property type="protein sequence ID" value="PNT60583.1"/>
    <property type="molecule type" value="Genomic_DNA"/>
</dbReference>
<keyword evidence="3" id="KW-1185">Reference proteome</keyword>